<feature type="non-terminal residue" evidence="3">
    <location>
        <position position="1207"/>
    </location>
</feature>
<feature type="compositionally biased region" description="Polar residues" evidence="2">
    <location>
        <begin position="846"/>
        <end position="865"/>
    </location>
</feature>
<feature type="region of interest" description="Disordered" evidence="2">
    <location>
        <begin position="206"/>
        <end position="238"/>
    </location>
</feature>
<gene>
    <name evidence="3" type="ORF">IWQ62_002046</name>
</gene>
<evidence type="ECO:0000256" key="2">
    <source>
        <dbReference type="SAM" id="MobiDB-lite"/>
    </source>
</evidence>
<feature type="region of interest" description="Disordered" evidence="2">
    <location>
        <begin position="278"/>
        <end position="324"/>
    </location>
</feature>
<dbReference type="Proteomes" id="UP001150925">
    <property type="component" value="Unassembled WGS sequence"/>
</dbReference>
<feature type="compositionally biased region" description="Basic and acidic residues" evidence="2">
    <location>
        <begin position="871"/>
        <end position="880"/>
    </location>
</feature>
<evidence type="ECO:0000313" key="4">
    <source>
        <dbReference type="Proteomes" id="UP001150925"/>
    </source>
</evidence>
<proteinExistence type="predicted"/>
<feature type="coiled-coil region" evidence="1">
    <location>
        <begin position="596"/>
        <end position="623"/>
    </location>
</feature>
<feature type="compositionally biased region" description="Low complexity" evidence="2">
    <location>
        <begin position="1164"/>
        <end position="1176"/>
    </location>
</feature>
<reference evidence="3" key="1">
    <citation type="submission" date="2022-07" db="EMBL/GenBank/DDBJ databases">
        <title>Phylogenomic reconstructions and comparative analyses of Kickxellomycotina fungi.</title>
        <authorList>
            <person name="Reynolds N.K."/>
            <person name="Stajich J.E."/>
            <person name="Barry K."/>
            <person name="Grigoriev I.V."/>
            <person name="Crous P."/>
            <person name="Smith M.E."/>
        </authorList>
    </citation>
    <scope>NUCLEOTIDE SEQUENCE</scope>
    <source>
        <strain evidence="3">RSA 1196</strain>
    </source>
</reference>
<feature type="compositionally biased region" description="Polar residues" evidence="2">
    <location>
        <begin position="1108"/>
        <end position="1122"/>
    </location>
</feature>
<dbReference type="OrthoDB" id="5653647at2759"/>
<feature type="compositionally biased region" description="Basic and acidic residues" evidence="2">
    <location>
        <begin position="1091"/>
        <end position="1104"/>
    </location>
</feature>
<organism evidence="3 4">
    <name type="scientific">Dispira parvispora</name>
    <dbReference type="NCBI Taxonomy" id="1520584"/>
    <lineage>
        <taxon>Eukaryota</taxon>
        <taxon>Fungi</taxon>
        <taxon>Fungi incertae sedis</taxon>
        <taxon>Zoopagomycota</taxon>
        <taxon>Kickxellomycotina</taxon>
        <taxon>Dimargaritomycetes</taxon>
        <taxon>Dimargaritales</taxon>
        <taxon>Dimargaritaceae</taxon>
        <taxon>Dispira</taxon>
    </lineage>
</organism>
<feature type="compositionally biased region" description="Basic and acidic residues" evidence="2">
    <location>
        <begin position="290"/>
        <end position="304"/>
    </location>
</feature>
<feature type="compositionally biased region" description="Polar residues" evidence="2">
    <location>
        <begin position="947"/>
        <end position="978"/>
    </location>
</feature>
<comment type="caution">
    <text evidence="3">The sequence shown here is derived from an EMBL/GenBank/DDBJ whole genome shotgun (WGS) entry which is preliminary data.</text>
</comment>
<dbReference type="EMBL" id="JANBPY010000390">
    <property type="protein sequence ID" value="KAJ1967123.1"/>
    <property type="molecule type" value="Genomic_DNA"/>
</dbReference>
<feature type="region of interest" description="Disordered" evidence="2">
    <location>
        <begin position="504"/>
        <end position="533"/>
    </location>
</feature>
<feature type="region of interest" description="Disordered" evidence="2">
    <location>
        <begin position="1026"/>
        <end position="1149"/>
    </location>
</feature>
<evidence type="ECO:0000256" key="1">
    <source>
        <dbReference type="SAM" id="Coils"/>
    </source>
</evidence>
<feature type="region of interest" description="Disordered" evidence="2">
    <location>
        <begin position="381"/>
        <end position="401"/>
    </location>
</feature>
<feature type="region of interest" description="Disordered" evidence="2">
    <location>
        <begin position="939"/>
        <end position="995"/>
    </location>
</feature>
<feature type="region of interest" description="Disordered" evidence="2">
    <location>
        <begin position="788"/>
        <end position="887"/>
    </location>
</feature>
<feature type="compositionally biased region" description="Polar residues" evidence="2">
    <location>
        <begin position="1135"/>
        <end position="1149"/>
    </location>
</feature>
<evidence type="ECO:0000313" key="3">
    <source>
        <dbReference type="EMBL" id="KAJ1967123.1"/>
    </source>
</evidence>
<feature type="compositionally biased region" description="Polar residues" evidence="2">
    <location>
        <begin position="1026"/>
        <end position="1051"/>
    </location>
</feature>
<feature type="compositionally biased region" description="Basic and acidic residues" evidence="2">
    <location>
        <begin position="835"/>
        <end position="845"/>
    </location>
</feature>
<feature type="compositionally biased region" description="Basic residues" evidence="2">
    <location>
        <begin position="1177"/>
        <end position="1187"/>
    </location>
</feature>
<keyword evidence="4" id="KW-1185">Reference proteome</keyword>
<sequence length="1207" mass="131743">MSQPPDNQATERRDSKCKPSPSAWAVNTHPFHECPQKSQAFLVVQSARKVNNSAGNRSGLVHASGAGLVPMSRVASSGSGGLQMSLSVASSMHTISSFENTPVDSTDSSQWIIVAGSPAVAQMFNTTENELLYQPVENFVQLMDPPMVDSSELGHPSIGDLGQSEKVHLSGFPGKLHLGKGIRQAGAVGAGGISASQFGERDLHNASGTLAQSRRTDGSQSRISVRTQNRPTNHTGSRSLVSMVTNAMSPMVVMVCTHQVTCDMGEYWSGSKFNTSDNTGRGVAGPDSPPQDKESSLSSTDRRFSTLPNGITSENSNPLPIAHTLGAKTRRKPLPWPLRKLEPLYQIWFVEDVTSLHMLSAIGPPAGGALTLLRQHLQGLIPPAGQEGNQDPASVSPASEQDVSLASDRRGWYQFWGHWHRPQWRVRFPWHWIPGVACVESPSTVGLDGRGGYTNSSTNGLSRPTRLGFRISRKESSISTDDTADQVSSSSTVSVWQNVITNISSNSGGKPMSNTPETDAASPTSGEHPTSSSPIALFAGKPFVVFHMSEYGHVLQSYPPYGNVLGRPTTSINSQAIFDFLHPVDTVAVCQAFARCAEISKKIAKTTDELTQLNEVRDDLSNRMDVLGFKDIQEALDAGHSFAQRWQKQTQSCKNMEDRLSQLRESLVLLKVRWRYDPSTVFCQSCQGAFVDVHPDLVYNLGVESSVTEIGQSENGSVGDDHRLSTAPPDLAFFEWGELVAFPLFSSNHFTQFVCAFRPLSIPDWSTENDVSRCRLLHPELRRNSRLGEDKVHSSCSQGLSMRYKTQRRSTLDINPNPSGTLDDSLGDQTGAFPAKERSPAEDLSRLTSTTEVAERTNASENSSAALGPIEVKEKDRTTDESDQSSRYFRSPFRHWRAKGHRPWFTGKSNIAPYHSWGPTSWWGWSWFRSRRSSRQASTARFSRQSLPNNSREQPSVTFGPNVNEEQSDDTSFVSCPSTPRLPGDVPLGEDPDSGIEDAVLDSQLMGHKISATEASFVTARSHYGSNNPSLVLGKSTSRGHLPQPRSSTDPGGNYRTWPSRAKVTETLEEEDEVSSLENPEPPGEAVNDSQQERHVTDHVKPGDESSIPVSPTTLSATSSRSPDLAAKTGKHTNSDTNTSPHCPTSSSPLLHTFYASLYAKQASLSSSSSDSSSGSRRNRRMHRRSGGKVLRAVKSAFKMNRKSSRP</sequence>
<feature type="region of interest" description="Disordered" evidence="2">
    <location>
        <begin position="1162"/>
        <end position="1207"/>
    </location>
</feature>
<feature type="compositionally biased region" description="Polar residues" evidence="2">
    <location>
        <begin position="812"/>
        <end position="822"/>
    </location>
</feature>
<keyword evidence="1" id="KW-0175">Coiled coil</keyword>
<feature type="compositionally biased region" description="Polar residues" evidence="2">
    <location>
        <begin position="387"/>
        <end position="401"/>
    </location>
</feature>
<name>A0A9W8AUP5_9FUNG</name>
<feature type="compositionally biased region" description="Polar residues" evidence="2">
    <location>
        <begin position="306"/>
        <end position="318"/>
    </location>
</feature>
<dbReference type="AlphaFoldDB" id="A0A9W8AUP5"/>
<accession>A0A9W8AUP5</accession>
<protein>
    <submittedName>
        <fullName evidence="3">Uncharacterized protein</fullName>
    </submittedName>
</protein>
<feature type="region of interest" description="Disordered" evidence="2">
    <location>
        <begin position="1"/>
        <end position="24"/>
    </location>
</feature>